<evidence type="ECO:0008006" key="4">
    <source>
        <dbReference type="Google" id="ProtNLM"/>
    </source>
</evidence>
<feature type="transmembrane region" description="Helical" evidence="1">
    <location>
        <begin position="121"/>
        <end position="138"/>
    </location>
</feature>
<dbReference type="AlphaFoldDB" id="A0A367CG80"/>
<keyword evidence="1" id="KW-0812">Transmembrane</keyword>
<comment type="caution">
    <text evidence="2">The sequence shown here is derived from an EMBL/GenBank/DDBJ whole genome shotgun (WGS) entry which is preliminary data.</text>
</comment>
<feature type="transmembrane region" description="Helical" evidence="1">
    <location>
        <begin position="198"/>
        <end position="220"/>
    </location>
</feature>
<gene>
    <name evidence="2" type="ORF">EA71_01755</name>
</gene>
<name>A0A367CG80_9ENTE</name>
<feature type="transmembrane region" description="Helical" evidence="1">
    <location>
        <begin position="91"/>
        <end position="109"/>
    </location>
</feature>
<dbReference type="STRING" id="53345.LIU_10050"/>
<proteinExistence type="predicted"/>
<dbReference type="RefSeq" id="WP_113845829.1">
    <property type="nucleotide sequence ID" value="NZ_LEPB01000004.1"/>
</dbReference>
<feature type="transmembrane region" description="Helical" evidence="1">
    <location>
        <begin position="175"/>
        <end position="192"/>
    </location>
</feature>
<feature type="transmembrane region" description="Helical" evidence="1">
    <location>
        <begin position="493"/>
        <end position="511"/>
    </location>
</feature>
<feature type="transmembrane region" description="Helical" evidence="1">
    <location>
        <begin position="240"/>
        <end position="260"/>
    </location>
</feature>
<sequence>MKKMQAALTYCKGKAIYFILGTAIILTLFRLYLYYKATYSIDMTAAYDDQLFIHHAQNLLKGNWLGDYDSKTLSKGISYSLFLALANKLHLPYSILFGSFNILASFLMALSLRPIAKNRGYLLIIYLYFLFSPISFTTEYSTRIYRNAIVIPSVTVIVACLLAIYFRKYRSIKSILPWITILAIIFPFYWFIREDSIWLLPFVVMALLISFIQIIIGPDFKIKKEKKLMTAQLKINKQKVGKLCLFVLPAVTFMLTSQFLGHKNEEVYGLNTLNDRSSGEFAQVMKNLIRLDDGTDINEKNSRIWVSHEALNKAVAASPTFSKEADRINELYTTHAWTEAGKVKELKGDIIFWALRDVISESGYYHNNAKQTNDFWKKVNEELAKAYETGKLKKKKEFYLMGTGDGKIASDVPVLLDFFKTAYAYNLFYKDFHQGGNYSFGTHDEVEQAQKLLRVSLLNNWINSEDPHTPVLVLSRPAKIATSFITLYQKTSGVILIFSLVSSLFLAIGVFHAKKDKKLYCSILVIFLGLVLTQFLFLFGVSWFCSYSPEQKEYFLSVYTGAGVPIMHTAIVLILLGMSRVQWKKAKNVKK</sequence>
<feature type="transmembrane region" description="Helical" evidence="1">
    <location>
        <begin position="523"/>
        <end position="544"/>
    </location>
</feature>
<keyword evidence="1" id="KW-1133">Transmembrane helix</keyword>
<feature type="transmembrane region" description="Helical" evidence="1">
    <location>
        <begin position="15"/>
        <end position="35"/>
    </location>
</feature>
<reference evidence="2 3" key="1">
    <citation type="submission" date="2015-06" db="EMBL/GenBank/DDBJ databases">
        <title>The Genome Sequence of Enterococcus durans 4EA1.</title>
        <authorList>
            <consortium name="The Broad Institute Genomics Platform"/>
            <consortium name="The Broad Institute Genome Sequencing Center for Infectious Disease"/>
            <person name="Earl A.M."/>
            <person name="Van Tyne D."/>
            <person name="Lebreton F."/>
            <person name="Saavedra J.T."/>
            <person name="Gilmore M.S."/>
            <person name="Manson Mcguire A."/>
            <person name="Clock S."/>
            <person name="Crupain M."/>
            <person name="Rangan U."/>
            <person name="Young S."/>
            <person name="Abouelleil A."/>
            <person name="Cao P."/>
            <person name="Chapman S.B."/>
            <person name="Griggs A."/>
            <person name="Priest M."/>
            <person name="Shea T."/>
            <person name="Wortman J."/>
            <person name="Nusbaum C."/>
            <person name="Birren B."/>
        </authorList>
    </citation>
    <scope>NUCLEOTIDE SEQUENCE [LARGE SCALE GENOMIC DNA]</scope>
    <source>
        <strain evidence="2 3">4EA1</strain>
    </source>
</reference>
<evidence type="ECO:0000313" key="2">
    <source>
        <dbReference type="EMBL" id="RCA11000.1"/>
    </source>
</evidence>
<feature type="transmembrane region" description="Helical" evidence="1">
    <location>
        <begin position="556"/>
        <end position="578"/>
    </location>
</feature>
<feature type="transmembrane region" description="Helical" evidence="1">
    <location>
        <begin position="144"/>
        <end position="166"/>
    </location>
</feature>
<evidence type="ECO:0000313" key="3">
    <source>
        <dbReference type="Proteomes" id="UP000252797"/>
    </source>
</evidence>
<evidence type="ECO:0000256" key="1">
    <source>
        <dbReference type="SAM" id="Phobius"/>
    </source>
</evidence>
<protein>
    <recommendedName>
        <fullName evidence="4">Glucosyltransferase</fullName>
    </recommendedName>
</protein>
<accession>A0A367CG80</accession>
<keyword evidence="1" id="KW-0472">Membrane</keyword>
<organism evidence="2 3">
    <name type="scientific">Enterococcus durans</name>
    <dbReference type="NCBI Taxonomy" id="53345"/>
    <lineage>
        <taxon>Bacteria</taxon>
        <taxon>Bacillati</taxon>
        <taxon>Bacillota</taxon>
        <taxon>Bacilli</taxon>
        <taxon>Lactobacillales</taxon>
        <taxon>Enterococcaceae</taxon>
        <taxon>Enterococcus</taxon>
    </lineage>
</organism>
<dbReference type="Proteomes" id="UP000252797">
    <property type="component" value="Unassembled WGS sequence"/>
</dbReference>
<dbReference type="EMBL" id="LEPB01000004">
    <property type="protein sequence ID" value="RCA11000.1"/>
    <property type="molecule type" value="Genomic_DNA"/>
</dbReference>